<protein>
    <submittedName>
        <fullName evidence="1">Uncharacterized protein</fullName>
    </submittedName>
</protein>
<evidence type="ECO:0000313" key="2">
    <source>
        <dbReference type="Proteomes" id="UP001164929"/>
    </source>
</evidence>
<evidence type="ECO:0000313" key="1">
    <source>
        <dbReference type="EMBL" id="KAJ6988756.1"/>
    </source>
</evidence>
<sequence length="79" mass="8397">MHSGFVNCSVKICGATFELGQASGHQLCPALLSAIQGTKSRVSGAAMKLLDIETRKGLDKFLEVASDEPESVHYKVCAD</sequence>
<dbReference type="EMBL" id="JAQIZT010000008">
    <property type="protein sequence ID" value="KAJ6988756.1"/>
    <property type="molecule type" value="Genomic_DNA"/>
</dbReference>
<comment type="caution">
    <text evidence="1">The sequence shown here is derived from an EMBL/GenBank/DDBJ whole genome shotgun (WGS) entry which is preliminary data.</text>
</comment>
<organism evidence="1 2">
    <name type="scientific">Populus alba x Populus x berolinensis</name>
    <dbReference type="NCBI Taxonomy" id="444605"/>
    <lineage>
        <taxon>Eukaryota</taxon>
        <taxon>Viridiplantae</taxon>
        <taxon>Streptophyta</taxon>
        <taxon>Embryophyta</taxon>
        <taxon>Tracheophyta</taxon>
        <taxon>Spermatophyta</taxon>
        <taxon>Magnoliopsida</taxon>
        <taxon>eudicotyledons</taxon>
        <taxon>Gunneridae</taxon>
        <taxon>Pentapetalae</taxon>
        <taxon>rosids</taxon>
        <taxon>fabids</taxon>
        <taxon>Malpighiales</taxon>
        <taxon>Salicaceae</taxon>
        <taxon>Saliceae</taxon>
        <taxon>Populus</taxon>
    </lineage>
</organism>
<keyword evidence="2" id="KW-1185">Reference proteome</keyword>
<name>A0AAD6MNP2_9ROSI</name>
<dbReference type="AlphaFoldDB" id="A0AAD6MNP2"/>
<dbReference type="Proteomes" id="UP001164929">
    <property type="component" value="Chromosome 8"/>
</dbReference>
<accession>A0AAD6MNP2</accession>
<gene>
    <name evidence="1" type="ORF">NC653_021626</name>
</gene>
<reference evidence="1" key="1">
    <citation type="journal article" date="2023" name="Mol. Ecol. Resour.">
        <title>Chromosome-level genome assembly of a triploid poplar Populus alba 'Berolinensis'.</title>
        <authorList>
            <person name="Chen S."/>
            <person name="Yu Y."/>
            <person name="Wang X."/>
            <person name="Wang S."/>
            <person name="Zhang T."/>
            <person name="Zhou Y."/>
            <person name="He R."/>
            <person name="Meng N."/>
            <person name="Wang Y."/>
            <person name="Liu W."/>
            <person name="Liu Z."/>
            <person name="Liu J."/>
            <person name="Guo Q."/>
            <person name="Huang H."/>
            <person name="Sederoff R.R."/>
            <person name="Wang G."/>
            <person name="Qu G."/>
            <person name="Chen S."/>
        </authorList>
    </citation>
    <scope>NUCLEOTIDE SEQUENCE</scope>
    <source>
        <strain evidence="1">SC-2020</strain>
    </source>
</reference>
<proteinExistence type="predicted"/>